<feature type="compositionally biased region" description="Basic and acidic residues" evidence="1">
    <location>
        <begin position="293"/>
        <end position="306"/>
    </location>
</feature>
<accession>A0A2S7Y540</accession>
<keyword evidence="2" id="KW-1133">Transmembrane helix</keyword>
<sequence length="338" mass="38765">MASHLTMSWKAGFWAFARDDRVVLLGIGLAAFSVVNTIMIGLRLVRDDNEIPPVEPKTQYITQDTEDALQVSTLAKLLEHPNFSIRDIATKILCDRAVNDPSAVTYLLYGITVKSYDERLYCLRALSVLTAQTFGLDGISKFNTPKAYSALVRSLEQSLDDAEPPVVTNIHWDEYYLRDTTERFCLKFLQELTSKYGANLLVKAKFVEKWLVKQNWGDSPEKRKKHFKAYKEARSNRIVDILTRVEQCRRGLRALERAGLVDKDNSRRRMRELPDLLMEVGDVIGEAPPTDPQLRRAREHSAEERRLRRQHREAMVLNDGTRPLAREDIIERDHGSPA</sequence>
<keyword evidence="2" id="KW-0472">Membrane</keyword>
<keyword evidence="2" id="KW-0812">Transmembrane</keyword>
<dbReference type="OrthoDB" id="5385189at2759"/>
<dbReference type="SUPFAM" id="SSF48371">
    <property type="entry name" value="ARM repeat"/>
    <property type="match status" value="1"/>
</dbReference>
<dbReference type="AlphaFoldDB" id="A0A2S7Y540"/>
<evidence type="ECO:0000256" key="2">
    <source>
        <dbReference type="SAM" id="Phobius"/>
    </source>
</evidence>
<dbReference type="EMBL" id="JRHA01000002">
    <property type="protein sequence ID" value="PQK11296.1"/>
    <property type="molecule type" value="Genomic_DNA"/>
</dbReference>
<comment type="caution">
    <text evidence="3">The sequence shown here is derived from an EMBL/GenBank/DDBJ whole genome shotgun (WGS) entry which is preliminary data.</text>
</comment>
<proteinExistence type="predicted"/>
<feature type="region of interest" description="Disordered" evidence="1">
    <location>
        <begin position="284"/>
        <end position="307"/>
    </location>
</feature>
<protein>
    <recommendedName>
        <fullName evidence="5">Cytoskeleton-associated protein</fullName>
    </recommendedName>
</protein>
<name>A0A2S7Y540_BEABA</name>
<evidence type="ECO:0000313" key="4">
    <source>
        <dbReference type="Proteomes" id="UP000237441"/>
    </source>
</evidence>
<evidence type="ECO:0000256" key="1">
    <source>
        <dbReference type="SAM" id="MobiDB-lite"/>
    </source>
</evidence>
<organism evidence="3 4">
    <name type="scientific">Beauveria bassiana</name>
    <name type="common">White muscardine disease fungus</name>
    <name type="synonym">Tritirachium shiotae</name>
    <dbReference type="NCBI Taxonomy" id="176275"/>
    <lineage>
        <taxon>Eukaryota</taxon>
        <taxon>Fungi</taxon>
        <taxon>Dikarya</taxon>
        <taxon>Ascomycota</taxon>
        <taxon>Pezizomycotina</taxon>
        <taxon>Sordariomycetes</taxon>
        <taxon>Hypocreomycetidae</taxon>
        <taxon>Hypocreales</taxon>
        <taxon>Cordycipitaceae</taxon>
        <taxon>Beauveria</taxon>
    </lineage>
</organism>
<dbReference type="Proteomes" id="UP000237441">
    <property type="component" value="Unassembled WGS sequence"/>
</dbReference>
<evidence type="ECO:0000313" key="3">
    <source>
        <dbReference type="EMBL" id="PQK11296.1"/>
    </source>
</evidence>
<feature type="transmembrane region" description="Helical" evidence="2">
    <location>
        <begin position="21"/>
        <end position="42"/>
    </location>
</feature>
<gene>
    <name evidence="3" type="ORF">BB8028_0002g16140</name>
</gene>
<evidence type="ECO:0008006" key="5">
    <source>
        <dbReference type="Google" id="ProtNLM"/>
    </source>
</evidence>
<dbReference type="InterPro" id="IPR016024">
    <property type="entry name" value="ARM-type_fold"/>
</dbReference>
<reference evidence="3 4" key="1">
    <citation type="submission" date="2016-07" db="EMBL/GenBank/DDBJ databases">
        <title>Comparative genomics of the entomopathogenic fungus Beauveria bassiana.</title>
        <authorList>
            <person name="Valero Jimenez C.A."/>
            <person name="Zwaan B.J."/>
            <person name="Van Kan J.A."/>
            <person name="Takken W."/>
            <person name="Debets A.J."/>
            <person name="Schoustra S.E."/>
            <person name="Koenraadt C.J."/>
        </authorList>
    </citation>
    <scope>NUCLEOTIDE SEQUENCE [LARGE SCALE GENOMIC DNA]</scope>
    <source>
        <strain evidence="3 4">ARSEF 8028</strain>
    </source>
</reference>